<dbReference type="eggNOG" id="ENOG50338Z5">
    <property type="taxonomic scope" value="Bacteria"/>
</dbReference>
<dbReference type="RefSeq" id="WP_026800500.1">
    <property type="nucleotide sequence ID" value="NZ_AULI01000008.1"/>
</dbReference>
<dbReference type="AlphaFoldDB" id="A0A0A5I9L3"/>
<dbReference type="Proteomes" id="UP000030528">
    <property type="component" value="Unassembled WGS sequence"/>
</dbReference>
<protein>
    <submittedName>
        <fullName evidence="1">Uncharacterized protein</fullName>
    </submittedName>
</protein>
<keyword evidence="2" id="KW-1185">Reference proteome</keyword>
<comment type="caution">
    <text evidence="1">The sequence shown here is derived from an EMBL/GenBank/DDBJ whole genome shotgun (WGS) entry which is preliminary data.</text>
</comment>
<evidence type="ECO:0000313" key="1">
    <source>
        <dbReference type="EMBL" id="KGX92492.1"/>
    </source>
</evidence>
<dbReference type="OrthoDB" id="2436339at2"/>
<proteinExistence type="predicted"/>
<name>A0A0A5I9L3_9BACI</name>
<sequence length="207" mass="24322">MNNLTKLLITCTSTIVLITGCHSEASTHVEIKMEMKSEEEQIHMLETYTFDDYKRLLDEALSQATNMNPDAHLEKWVIRTIVEDKLYYVSDLTDKQIEHLSEQAMKEDQLWKTIAREDYNITVTDKEIEEYIRNGPDTSDFPQHLAYAEALGLTLEELNHEFDRDLYEKNVMWLKLKPKLAKKYGITENNAQVEKYEEEVQERLNKG</sequence>
<dbReference type="PROSITE" id="PS51257">
    <property type="entry name" value="PROKAR_LIPOPROTEIN"/>
    <property type="match status" value="1"/>
</dbReference>
<organism evidence="1 2">
    <name type="scientific">Pontibacillus halophilus JSM 076056 = DSM 19796</name>
    <dbReference type="NCBI Taxonomy" id="1385510"/>
    <lineage>
        <taxon>Bacteria</taxon>
        <taxon>Bacillati</taxon>
        <taxon>Bacillota</taxon>
        <taxon>Bacilli</taxon>
        <taxon>Bacillales</taxon>
        <taxon>Bacillaceae</taxon>
        <taxon>Pontibacillus</taxon>
    </lineage>
</organism>
<evidence type="ECO:0000313" key="2">
    <source>
        <dbReference type="Proteomes" id="UP000030528"/>
    </source>
</evidence>
<gene>
    <name evidence="1" type="ORF">N781_16535</name>
</gene>
<accession>A0A0A5I9L3</accession>
<dbReference type="EMBL" id="AVPE01000006">
    <property type="protein sequence ID" value="KGX92492.1"/>
    <property type="molecule type" value="Genomic_DNA"/>
</dbReference>
<reference evidence="1 2" key="1">
    <citation type="submission" date="2013-08" db="EMBL/GenBank/DDBJ databases">
        <authorList>
            <person name="Huang J."/>
            <person name="Wang G."/>
        </authorList>
    </citation>
    <scope>NUCLEOTIDE SEQUENCE [LARGE SCALE GENOMIC DNA]</scope>
    <source>
        <strain evidence="1 2">JSM 076056</strain>
    </source>
</reference>